<keyword evidence="3" id="KW-1185">Reference proteome</keyword>
<accession>A0ABV9DXD8</accession>
<keyword evidence="1" id="KW-0812">Transmembrane</keyword>
<evidence type="ECO:0008006" key="4">
    <source>
        <dbReference type="Google" id="ProtNLM"/>
    </source>
</evidence>
<sequence>MRDALRRAGLVLMMLLVTFLPCCIAFGLGVSEGPPAFAAASGQGTPGTFSPAGERCTGTRGGEVCAWEGTFTSDDGGIRLSGVTVDTDGPPQADTVFLLNRGRVHPEGTTEWRRWAFWGVLGAAGLAAHAVAALRWAQRCQSLPWVKQRTR</sequence>
<proteinExistence type="predicted"/>
<comment type="caution">
    <text evidence="2">The sequence shown here is derived from an EMBL/GenBank/DDBJ whole genome shotgun (WGS) entry which is preliminary data.</text>
</comment>
<dbReference type="Proteomes" id="UP001595923">
    <property type="component" value="Unassembled WGS sequence"/>
</dbReference>
<organism evidence="2 3">
    <name type="scientific">Nocardiopsis mangrovi</name>
    <dbReference type="NCBI Taxonomy" id="1179818"/>
    <lineage>
        <taxon>Bacteria</taxon>
        <taxon>Bacillati</taxon>
        <taxon>Actinomycetota</taxon>
        <taxon>Actinomycetes</taxon>
        <taxon>Streptosporangiales</taxon>
        <taxon>Nocardiopsidaceae</taxon>
        <taxon>Nocardiopsis</taxon>
    </lineage>
</organism>
<feature type="transmembrane region" description="Helical" evidence="1">
    <location>
        <begin position="115"/>
        <end position="137"/>
    </location>
</feature>
<reference evidence="3" key="1">
    <citation type="journal article" date="2019" name="Int. J. Syst. Evol. Microbiol.">
        <title>The Global Catalogue of Microorganisms (GCM) 10K type strain sequencing project: providing services to taxonomists for standard genome sequencing and annotation.</title>
        <authorList>
            <consortium name="The Broad Institute Genomics Platform"/>
            <consortium name="The Broad Institute Genome Sequencing Center for Infectious Disease"/>
            <person name="Wu L."/>
            <person name="Ma J."/>
        </authorList>
    </citation>
    <scope>NUCLEOTIDE SEQUENCE [LARGE SCALE GENOMIC DNA]</scope>
    <source>
        <strain evidence="3">XZYJ18</strain>
    </source>
</reference>
<keyword evidence="1" id="KW-0472">Membrane</keyword>
<gene>
    <name evidence="2" type="ORF">ACFO4E_14085</name>
</gene>
<protein>
    <recommendedName>
        <fullName evidence="4">Transmembrane protein</fullName>
    </recommendedName>
</protein>
<dbReference type="EMBL" id="JBHSFQ010000012">
    <property type="protein sequence ID" value="MFC4562989.1"/>
    <property type="molecule type" value="Genomic_DNA"/>
</dbReference>
<keyword evidence="1" id="KW-1133">Transmembrane helix</keyword>
<evidence type="ECO:0000256" key="1">
    <source>
        <dbReference type="SAM" id="Phobius"/>
    </source>
</evidence>
<evidence type="ECO:0000313" key="3">
    <source>
        <dbReference type="Proteomes" id="UP001595923"/>
    </source>
</evidence>
<evidence type="ECO:0000313" key="2">
    <source>
        <dbReference type="EMBL" id="MFC4562989.1"/>
    </source>
</evidence>
<name>A0ABV9DXD8_9ACTN</name>
<dbReference type="RefSeq" id="WP_378574659.1">
    <property type="nucleotide sequence ID" value="NZ_JBHSFQ010000012.1"/>
</dbReference>